<evidence type="ECO:0000256" key="1">
    <source>
        <dbReference type="SAM" id="Phobius"/>
    </source>
</evidence>
<reference evidence="2 3" key="1">
    <citation type="submission" date="2020-08" db="EMBL/GenBank/DDBJ databases">
        <title>Sequencing the genomes of 1000 actinobacteria strains.</title>
        <authorList>
            <person name="Klenk H.-P."/>
        </authorList>
    </citation>
    <scope>NUCLEOTIDE SEQUENCE [LARGE SCALE GENOMIC DNA]</scope>
    <source>
        <strain evidence="2 3">DSM 28967</strain>
    </source>
</reference>
<comment type="caution">
    <text evidence="2">The sequence shown here is derived from an EMBL/GenBank/DDBJ whole genome shotgun (WGS) entry which is preliminary data.</text>
</comment>
<keyword evidence="1" id="KW-0812">Transmembrane</keyword>
<dbReference type="GO" id="GO:0140359">
    <property type="term" value="F:ABC-type transporter activity"/>
    <property type="evidence" value="ECO:0007669"/>
    <property type="project" value="InterPro"/>
</dbReference>
<dbReference type="AlphaFoldDB" id="A0A7W9MWB6"/>
<feature type="transmembrane region" description="Helical" evidence="1">
    <location>
        <begin position="161"/>
        <end position="182"/>
    </location>
</feature>
<feature type="transmembrane region" description="Helical" evidence="1">
    <location>
        <begin position="12"/>
        <end position="35"/>
    </location>
</feature>
<name>A0A7W9MWB6_9ACTN</name>
<dbReference type="Pfam" id="PF12679">
    <property type="entry name" value="ABC2_membrane_2"/>
    <property type="match status" value="1"/>
</dbReference>
<keyword evidence="1" id="KW-0472">Membrane</keyword>
<organism evidence="2 3">
    <name type="scientific">Kribbella italica</name>
    <dbReference type="NCBI Taxonomy" id="1540520"/>
    <lineage>
        <taxon>Bacteria</taxon>
        <taxon>Bacillati</taxon>
        <taxon>Actinomycetota</taxon>
        <taxon>Actinomycetes</taxon>
        <taxon>Propionibacteriales</taxon>
        <taxon>Kribbellaceae</taxon>
        <taxon>Kribbella</taxon>
    </lineage>
</organism>
<keyword evidence="3" id="KW-1185">Reference proteome</keyword>
<dbReference type="GO" id="GO:0005886">
    <property type="term" value="C:plasma membrane"/>
    <property type="evidence" value="ECO:0007669"/>
    <property type="project" value="UniProtKB-SubCell"/>
</dbReference>
<evidence type="ECO:0000313" key="3">
    <source>
        <dbReference type="Proteomes" id="UP000549971"/>
    </source>
</evidence>
<dbReference type="RefSeq" id="WP_184798258.1">
    <property type="nucleotide sequence ID" value="NZ_JACHMY010000001.1"/>
</dbReference>
<protein>
    <recommendedName>
        <fullName evidence="4">ABC transporter permease</fullName>
    </recommendedName>
</protein>
<dbReference type="EMBL" id="JACHMY010000001">
    <property type="protein sequence ID" value="MBB5837888.1"/>
    <property type="molecule type" value="Genomic_DNA"/>
</dbReference>
<feature type="transmembrane region" description="Helical" evidence="1">
    <location>
        <begin position="327"/>
        <end position="345"/>
    </location>
</feature>
<proteinExistence type="predicted"/>
<sequence length="350" mass="38358">MIWLTWRQFRLQALVVVGAIVLLGVFLAVTGPGLLDTYKLRPEEFLKQIQFDRINQYLYVAGQALVYAAPPVIGAFWGAPLIARELEAGTHRLVWNQSITRTRWLVTKLAVTGLGAMVVTGLLSLAVTWWSDPIDDAIDSGQAAGIFNVPRLLPAVFGARGVVPIGYAAFAFALGVAVGLLVRRSVVAIAITLAGVIALQILTPILIRPHLMTPVDTTVVVTAENMRGLQLSGPEVNPTVLRVEAKLPGEGNWKLSENTVNSAGQVQKTLPGYVAECGPPRPNATAEETRNQQPMSACFQRLADDGYKQQISYHPPNHFWGLQWREFGLFLLLALGLTGFSFWRIRRDLT</sequence>
<accession>A0A7W9MWB6</accession>
<feature type="transmembrane region" description="Helical" evidence="1">
    <location>
        <begin position="64"/>
        <end position="83"/>
    </location>
</feature>
<feature type="transmembrane region" description="Helical" evidence="1">
    <location>
        <begin position="187"/>
        <end position="207"/>
    </location>
</feature>
<gene>
    <name evidence="2" type="ORF">HDA39_004622</name>
</gene>
<keyword evidence="1" id="KW-1133">Transmembrane helix</keyword>
<evidence type="ECO:0008006" key="4">
    <source>
        <dbReference type="Google" id="ProtNLM"/>
    </source>
</evidence>
<dbReference type="Proteomes" id="UP000549971">
    <property type="component" value="Unassembled WGS sequence"/>
</dbReference>
<evidence type="ECO:0000313" key="2">
    <source>
        <dbReference type="EMBL" id="MBB5837888.1"/>
    </source>
</evidence>
<feature type="transmembrane region" description="Helical" evidence="1">
    <location>
        <begin position="104"/>
        <end position="130"/>
    </location>
</feature>